<dbReference type="GO" id="GO:0006799">
    <property type="term" value="P:polyphosphate biosynthetic process"/>
    <property type="evidence" value="ECO:0007669"/>
    <property type="project" value="UniProtKB-ARBA"/>
</dbReference>
<accession>A0A6G1K9V1</accession>
<feature type="compositionally biased region" description="Polar residues" evidence="6">
    <location>
        <begin position="275"/>
        <end position="287"/>
    </location>
</feature>
<keyword evidence="2" id="KW-0926">Vacuole</keyword>
<dbReference type="GO" id="GO:0016237">
    <property type="term" value="P:microautophagy"/>
    <property type="evidence" value="ECO:0007669"/>
    <property type="project" value="TreeGrafter"/>
</dbReference>
<proteinExistence type="predicted"/>
<feature type="domain" description="SPX" evidence="8">
    <location>
        <begin position="1"/>
        <end position="164"/>
    </location>
</feature>
<dbReference type="GO" id="GO:0000329">
    <property type="term" value="C:fungal-type vacuole membrane"/>
    <property type="evidence" value="ECO:0007669"/>
    <property type="project" value="TreeGrafter"/>
</dbReference>
<evidence type="ECO:0000313" key="9">
    <source>
        <dbReference type="EMBL" id="KAF2709315.1"/>
    </source>
</evidence>
<dbReference type="Proteomes" id="UP000799428">
    <property type="component" value="Unassembled WGS sequence"/>
</dbReference>
<feature type="region of interest" description="Disordered" evidence="6">
    <location>
        <begin position="541"/>
        <end position="608"/>
    </location>
</feature>
<dbReference type="GO" id="GO:0033254">
    <property type="term" value="C:vacuolar transporter chaperone complex"/>
    <property type="evidence" value="ECO:0007669"/>
    <property type="project" value="TreeGrafter"/>
</dbReference>
<comment type="subcellular location">
    <subcellularLocation>
        <location evidence="1">Vacuole membrane</location>
        <topology evidence="1">Multi-pass membrane protein</topology>
    </subcellularLocation>
</comment>
<name>A0A6G1K9V1_9PLEO</name>
<feature type="region of interest" description="Disordered" evidence="6">
    <location>
        <begin position="272"/>
        <end position="296"/>
    </location>
</feature>
<evidence type="ECO:0000313" key="10">
    <source>
        <dbReference type="Proteomes" id="UP000799428"/>
    </source>
</evidence>
<dbReference type="AlphaFoldDB" id="A0A6G1K9V1"/>
<evidence type="ECO:0000256" key="6">
    <source>
        <dbReference type="SAM" id="MobiDB-lite"/>
    </source>
</evidence>
<evidence type="ECO:0000256" key="5">
    <source>
        <dbReference type="ARBA" id="ARBA00023136"/>
    </source>
</evidence>
<protein>
    <recommendedName>
        <fullName evidence="8">SPX domain-containing protein</fullName>
    </recommendedName>
</protein>
<dbReference type="PROSITE" id="PS51382">
    <property type="entry name" value="SPX"/>
    <property type="match status" value="1"/>
</dbReference>
<dbReference type="InterPro" id="IPR051572">
    <property type="entry name" value="VTC_Complex_Subunit"/>
</dbReference>
<gene>
    <name evidence="9" type="ORF">K504DRAFT_378598</name>
</gene>
<evidence type="ECO:0000256" key="7">
    <source>
        <dbReference type="SAM" id="Phobius"/>
    </source>
</evidence>
<keyword evidence="10" id="KW-1185">Reference proteome</keyword>
<dbReference type="Pfam" id="PF09359">
    <property type="entry name" value="VTC"/>
    <property type="match status" value="1"/>
</dbReference>
<dbReference type="InterPro" id="IPR018966">
    <property type="entry name" value="VTC_domain"/>
</dbReference>
<dbReference type="OrthoDB" id="5588846at2759"/>
<reference evidence="9" key="1">
    <citation type="journal article" date="2020" name="Stud. Mycol.">
        <title>101 Dothideomycetes genomes: a test case for predicting lifestyles and emergence of pathogens.</title>
        <authorList>
            <person name="Haridas S."/>
            <person name="Albert R."/>
            <person name="Binder M."/>
            <person name="Bloem J."/>
            <person name="Labutti K."/>
            <person name="Salamov A."/>
            <person name="Andreopoulos B."/>
            <person name="Baker S."/>
            <person name="Barry K."/>
            <person name="Bills G."/>
            <person name="Bluhm B."/>
            <person name="Cannon C."/>
            <person name="Castanera R."/>
            <person name="Culley D."/>
            <person name="Daum C."/>
            <person name="Ezra D."/>
            <person name="Gonzalez J."/>
            <person name="Henrissat B."/>
            <person name="Kuo A."/>
            <person name="Liang C."/>
            <person name="Lipzen A."/>
            <person name="Lutzoni F."/>
            <person name="Magnuson J."/>
            <person name="Mondo S."/>
            <person name="Nolan M."/>
            <person name="Ohm R."/>
            <person name="Pangilinan J."/>
            <person name="Park H.-J."/>
            <person name="Ramirez L."/>
            <person name="Alfaro M."/>
            <person name="Sun H."/>
            <person name="Tritt A."/>
            <person name="Yoshinaga Y."/>
            <person name="Zwiers L.-H."/>
            <person name="Turgeon B."/>
            <person name="Goodwin S."/>
            <person name="Spatafora J."/>
            <person name="Crous P."/>
            <person name="Grigoriev I."/>
        </authorList>
    </citation>
    <scope>NUCLEOTIDE SEQUENCE</scope>
    <source>
        <strain evidence="9">CBS 279.74</strain>
    </source>
</reference>
<keyword evidence="3 7" id="KW-0812">Transmembrane</keyword>
<dbReference type="PANTHER" id="PTHR46140">
    <property type="entry name" value="VACUOLAR TRANSPORTER CHAPERONE 1-RELATED"/>
    <property type="match status" value="1"/>
</dbReference>
<dbReference type="InterPro" id="IPR042267">
    <property type="entry name" value="VTC_sf"/>
</dbReference>
<dbReference type="Gene3D" id="3.20.100.30">
    <property type="entry name" value="VTC, catalytic tunnel domain"/>
    <property type="match status" value="1"/>
</dbReference>
<organism evidence="9 10">
    <name type="scientific">Pleomassaria siparia CBS 279.74</name>
    <dbReference type="NCBI Taxonomy" id="1314801"/>
    <lineage>
        <taxon>Eukaryota</taxon>
        <taxon>Fungi</taxon>
        <taxon>Dikarya</taxon>
        <taxon>Ascomycota</taxon>
        <taxon>Pezizomycotina</taxon>
        <taxon>Dothideomycetes</taxon>
        <taxon>Pleosporomycetidae</taxon>
        <taxon>Pleosporales</taxon>
        <taxon>Pleomassariaceae</taxon>
        <taxon>Pleomassaria</taxon>
    </lineage>
</organism>
<evidence type="ECO:0000256" key="1">
    <source>
        <dbReference type="ARBA" id="ARBA00004128"/>
    </source>
</evidence>
<dbReference type="EMBL" id="MU005770">
    <property type="protein sequence ID" value="KAF2709315.1"/>
    <property type="molecule type" value="Genomic_DNA"/>
</dbReference>
<keyword evidence="4 7" id="KW-1133">Transmembrane helix</keyword>
<evidence type="ECO:0000256" key="4">
    <source>
        <dbReference type="ARBA" id="ARBA00022989"/>
    </source>
</evidence>
<feature type="transmembrane region" description="Helical" evidence="7">
    <location>
        <begin position="835"/>
        <end position="856"/>
    </location>
</feature>
<sequence>MKYGDTLRQRSIPEWGHFNIDYDYLKDLIKHQTSPSAGKALSIPGQGNATERAFGDTFFKVLKSQHDRINLFIKSKSGEIERRLEHIARSLNQLRARLPSQTPGSQLSAKTVERYAKIDADLSKAGEEIRSLSRFRVAQRTGFLKILKKYKRWTRDSELGHRFKEDVCESPSSFFQLDLGHLLDQYIDVLGVLRTPFDGLDVSGTSNENAKVSSSASQLSKTLQEDSEVDFDLALSITPLGSRGSKSTYWIHPDHIVEVEVLLLQHMRMYHGPNAKNSSSPNDTPSVTPARRKSSATVDKYLSNEDYVGLIALDDPESFAIRQNASTVGSSEEAPGVLQAKATGNARWSSSGEAVVVVGLDSNQGAHASGPPSIAKLKRKRVESFLEGRQDAYQSTDSDEEYAAVQNWLVSHREVKPIAGVCCKRTRFAGLHNSLSGGMWATLDSEIFMKHSLHKDLKSTDWLSDARVDSFAFPHAVLEVRRENNQSAALIQALDNSHLVERVRGFSLEVHAVWTCCKPMTMSKPFWIPLLDRDIRKLPAPVKRPRRKAASARNSFSLTSPPMTSTSTTASFTDGQTSSYATRTGGDSSATSVPDLEDPPSLRAFRKKSRKPYSDYLPSIQAEAPPERQRYWNEYDDPESEDDGYYIYIDPNDTVKFPGQELIEDWMRKTKTLLGIGSIPEEGSISSPEYGSSDDETADGSRSRMPRSYGAMESQRQTSTHEGYFSSLFRSRRDPHRGVQLRRESERERQTLLGELEIGNHEREMTKLRFYSTCLASALVIDIILSTMTATSRRKERGVVDFAIIFGTICNLLLLIVAVLSMRTRQERLGWMHQGVVLVLGVGVITADVLLLRWVLNP</sequence>
<evidence type="ECO:0000259" key="8">
    <source>
        <dbReference type="PROSITE" id="PS51382"/>
    </source>
</evidence>
<dbReference type="InterPro" id="IPR004331">
    <property type="entry name" value="SPX_dom"/>
</dbReference>
<feature type="compositionally biased region" description="Low complexity" evidence="6">
    <location>
        <begin position="678"/>
        <end position="691"/>
    </location>
</feature>
<evidence type="ECO:0000256" key="3">
    <source>
        <dbReference type="ARBA" id="ARBA00022692"/>
    </source>
</evidence>
<feature type="region of interest" description="Disordered" evidence="6">
    <location>
        <begin position="678"/>
        <end position="720"/>
    </location>
</feature>
<dbReference type="CDD" id="cd14474">
    <property type="entry name" value="SPX_YDR089W"/>
    <property type="match status" value="1"/>
</dbReference>
<feature type="compositionally biased region" description="Polar residues" evidence="6">
    <location>
        <begin position="574"/>
        <end position="592"/>
    </location>
</feature>
<evidence type="ECO:0000256" key="2">
    <source>
        <dbReference type="ARBA" id="ARBA00022554"/>
    </source>
</evidence>
<dbReference type="GO" id="GO:0007034">
    <property type="term" value="P:vacuolar transport"/>
    <property type="evidence" value="ECO:0007669"/>
    <property type="project" value="TreeGrafter"/>
</dbReference>
<feature type="compositionally biased region" description="Low complexity" evidence="6">
    <location>
        <begin position="555"/>
        <end position="573"/>
    </location>
</feature>
<feature type="transmembrane region" description="Helical" evidence="7">
    <location>
        <begin position="802"/>
        <end position="823"/>
    </location>
</feature>
<dbReference type="GO" id="GO:0042144">
    <property type="term" value="P:vacuole fusion, non-autophagic"/>
    <property type="evidence" value="ECO:0007669"/>
    <property type="project" value="TreeGrafter"/>
</dbReference>
<keyword evidence="5 7" id="KW-0472">Membrane</keyword>
<dbReference type="PANTHER" id="PTHR46140:SF1">
    <property type="entry name" value="VACUOLAR TRANSPORTER CHAPERONE COMPLEX SUBUNIT 4-RELATED"/>
    <property type="match status" value="1"/>
</dbReference>